<feature type="transmembrane region" description="Helical" evidence="1">
    <location>
        <begin position="74"/>
        <end position="91"/>
    </location>
</feature>
<dbReference type="Proteomes" id="UP001162001">
    <property type="component" value="Segment"/>
</dbReference>
<sequence length="303" mass="35514">MSYDNACNNPLALCKTTIKEQFWLDDPTELYKNNNYTKFFPKYEMTRTQQLNAVTRFALYMIILILAFNRGETILVIPICILIVAVMIKKFNKDDLFGKEKEVDKILKIRQNKENYINTLKNKEYSHDGDKIYKTSIEMEEEDEQLKDYTLQSGSYDPDGKLNLGNKEKVNNYLRDSEPSLYSVDELIDYNKNTCRRPTPNNPFMNPAAVEFGNGDPPAACNAEDDEIKDNIKVNFNHQLFRDVDELWERENSQRQFYTIPNTAIPNNQKEFAEWLYKLPSSANCKESQEGCLRYDPLRVRIR</sequence>
<reference evidence="3 4" key="1">
    <citation type="submission" date="2020-04" db="EMBL/GenBank/DDBJ databases">
        <title>Advantages and limits of metagenomic assembly and binning of a giant virus.</title>
        <authorList>
            <person name="Schulz F."/>
            <person name="Andreani J."/>
            <person name="Francis R."/>
            <person name="Boudjemaa H."/>
            <person name="Bou Khalil J.Y."/>
            <person name="Lee J."/>
            <person name="La Scola B."/>
            <person name="Woyke T."/>
        </authorList>
    </citation>
    <scope>NUCLEOTIDE SEQUENCE [LARGE SCALE GENOMIC DNA]</scope>
    <source>
        <strain evidence="3 4">FV1/VV64</strain>
    </source>
</reference>
<evidence type="ECO:0000313" key="4">
    <source>
        <dbReference type="Proteomes" id="UP001162001"/>
    </source>
</evidence>
<gene>
    <name evidence="3" type="ORF">Fadolivirus_1_518</name>
</gene>
<evidence type="ECO:0000256" key="1">
    <source>
        <dbReference type="SAM" id="Phobius"/>
    </source>
</evidence>
<organism evidence="3 4">
    <name type="scientific">Fadolivirus FV1/VV64</name>
    <dbReference type="NCBI Taxonomy" id="3070911"/>
    <lineage>
        <taxon>Viruses</taxon>
        <taxon>Varidnaviria</taxon>
        <taxon>Bamfordvirae</taxon>
        <taxon>Nucleocytoviricota</taxon>
        <taxon>Megaviricetes</taxon>
        <taxon>Imitervirales</taxon>
        <taxon>Mimiviridae</taxon>
        <taxon>Klosneuvirinae</taxon>
        <taxon>Fadolivirus</taxon>
        <taxon>Fadolivirus algeromassiliense</taxon>
    </lineage>
</organism>
<evidence type="ECO:0000259" key="2">
    <source>
        <dbReference type="Pfam" id="PF19066"/>
    </source>
</evidence>
<keyword evidence="4" id="KW-1185">Reference proteome</keyword>
<dbReference type="Pfam" id="PF19066">
    <property type="entry name" value="P9_TM"/>
    <property type="match status" value="1"/>
</dbReference>
<evidence type="ECO:0000313" key="3">
    <source>
        <dbReference type="EMBL" id="QKF93976.1"/>
    </source>
</evidence>
<accession>A0A7D3V7K2</accession>
<name>A0A7D3V7K2_9VIRU</name>
<dbReference type="EMBL" id="MT418680">
    <property type="protein sequence ID" value="QKF93976.1"/>
    <property type="molecule type" value="Genomic_DNA"/>
</dbReference>
<keyword evidence="1" id="KW-1133">Transmembrane helix</keyword>
<dbReference type="InterPro" id="IPR043915">
    <property type="entry name" value="P9_TM"/>
</dbReference>
<feature type="domain" description="Minor capsid protein P9 transmembrane helices" evidence="2">
    <location>
        <begin position="22"/>
        <end position="88"/>
    </location>
</feature>
<proteinExistence type="predicted"/>
<keyword evidence="1" id="KW-0812">Transmembrane</keyword>
<protein>
    <recommendedName>
        <fullName evidence="2">Minor capsid protein P9 transmembrane helices domain-containing protein</fullName>
    </recommendedName>
</protein>
<keyword evidence="1" id="KW-0472">Membrane</keyword>